<organism evidence="1">
    <name type="scientific">virus sp. ctHG14</name>
    <dbReference type="NCBI Taxonomy" id="2827626"/>
    <lineage>
        <taxon>Viruses</taxon>
    </lineage>
</organism>
<name>A0A8S5RIR0_9VIRU</name>
<reference evidence="1" key="1">
    <citation type="journal article" date="2021" name="Proc. Natl. Acad. Sci. U.S.A.">
        <title>A Catalog of Tens of Thousands of Viruses from Human Metagenomes Reveals Hidden Associations with Chronic Diseases.</title>
        <authorList>
            <person name="Tisza M.J."/>
            <person name="Buck C.B."/>
        </authorList>
    </citation>
    <scope>NUCLEOTIDE SEQUENCE</scope>
    <source>
        <strain evidence="1">CtHG14</strain>
    </source>
</reference>
<accession>A0A8S5RIR0</accession>
<sequence>MLKHGASFSGRGLFSFPQAYSFSVSLPYI</sequence>
<evidence type="ECO:0000313" key="1">
    <source>
        <dbReference type="EMBL" id="DAE31278.1"/>
    </source>
</evidence>
<proteinExistence type="predicted"/>
<protein>
    <submittedName>
        <fullName evidence="1">Uncharacterized protein</fullName>
    </submittedName>
</protein>
<dbReference type="EMBL" id="BK059106">
    <property type="protein sequence ID" value="DAE31278.1"/>
    <property type="molecule type" value="Genomic_DNA"/>
</dbReference>